<dbReference type="AlphaFoldDB" id="A0A7J6EF22"/>
<dbReference type="InterPro" id="IPR004332">
    <property type="entry name" value="Transposase_MuDR"/>
</dbReference>
<organism evidence="3 5">
    <name type="scientific">Cannabis sativa</name>
    <name type="common">Hemp</name>
    <name type="synonym">Marijuana</name>
    <dbReference type="NCBI Taxonomy" id="3483"/>
    <lineage>
        <taxon>Eukaryota</taxon>
        <taxon>Viridiplantae</taxon>
        <taxon>Streptophyta</taxon>
        <taxon>Embryophyta</taxon>
        <taxon>Tracheophyta</taxon>
        <taxon>Spermatophyta</taxon>
        <taxon>Magnoliopsida</taxon>
        <taxon>eudicotyledons</taxon>
        <taxon>Gunneridae</taxon>
        <taxon>Pentapetalae</taxon>
        <taxon>rosids</taxon>
        <taxon>fabids</taxon>
        <taxon>Rosales</taxon>
        <taxon>Cannabaceae</taxon>
        <taxon>Cannabis</taxon>
    </lineage>
</organism>
<feature type="region of interest" description="Disordered" evidence="1">
    <location>
        <begin position="130"/>
        <end position="173"/>
    </location>
</feature>
<dbReference type="Proteomes" id="UP000583929">
    <property type="component" value="Unassembled WGS sequence"/>
</dbReference>
<evidence type="ECO:0000256" key="1">
    <source>
        <dbReference type="SAM" id="MobiDB-lite"/>
    </source>
</evidence>
<name>A0A7J6EF22_CANSA</name>
<evidence type="ECO:0000313" key="6">
    <source>
        <dbReference type="Proteomes" id="UP000583929"/>
    </source>
</evidence>
<sequence>MDGFNFKLGMEFGSVQLLKNTLKEHFILESKEYKLLANDLEKFRAVCRAPGCPYLLYAHVNGDGKTFRINKMKPKHQCGIVMHPNMDFSAFHQMTQNIKFSKVSNHQFYRARDTARIILEGSVKDQYEIVEKKKGERPPVKNPTKETIKRKKRKERQKAGESAVGAGTSTATS</sequence>
<proteinExistence type="predicted"/>
<reference evidence="5 6" key="1">
    <citation type="journal article" date="2020" name="bioRxiv">
        <title>Sequence and annotation of 42 cannabis genomes reveals extensive copy number variation in cannabinoid synthesis and pathogen resistance genes.</title>
        <authorList>
            <person name="Mckernan K.J."/>
            <person name="Helbert Y."/>
            <person name="Kane L.T."/>
            <person name="Ebling H."/>
            <person name="Zhang L."/>
            <person name="Liu B."/>
            <person name="Eaton Z."/>
            <person name="Mclaughlin S."/>
            <person name="Kingan S."/>
            <person name="Baybayan P."/>
            <person name="Concepcion G."/>
            <person name="Jordan M."/>
            <person name="Riva A."/>
            <person name="Barbazuk W."/>
            <person name="Harkins T."/>
        </authorList>
    </citation>
    <scope>NUCLEOTIDE SEQUENCE [LARGE SCALE GENOMIC DNA]</scope>
    <source>
        <strain evidence="5 6">cv. Jamaican Lion 4</strain>
        <strain evidence="4">Father</strain>
        <strain evidence="3">Mother</strain>
        <tissue evidence="3">Leaf</tissue>
    </source>
</reference>
<comment type="caution">
    <text evidence="3">The sequence shown here is derived from an EMBL/GenBank/DDBJ whole genome shotgun (WGS) entry which is preliminary data.</text>
</comment>
<dbReference type="EMBL" id="JAATIP010000254">
    <property type="protein sequence ID" value="KAF4356269.1"/>
    <property type="molecule type" value="Genomic_DNA"/>
</dbReference>
<protein>
    <recommendedName>
        <fullName evidence="2">Transposase MuDR plant domain-containing protein</fullName>
    </recommendedName>
</protein>
<evidence type="ECO:0000313" key="4">
    <source>
        <dbReference type="EMBL" id="KAF4378465.1"/>
    </source>
</evidence>
<dbReference type="Proteomes" id="UP000525078">
    <property type="component" value="Unassembled WGS sequence"/>
</dbReference>
<accession>A0A7J6EF22</accession>
<feature type="domain" description="Transposase MuDR plant" evidence="2">
    <location>
        <begin position="4"/>
        <end position="69"/>
    </location>
</feature>
<gene>
    <name evidence="3" type="ORF">F8388_000716</name>
    <name evidence="4" type="ORF">G4B88_027525</name>
</gene>
<evidence type="ECO:0000313" key="5">
    <source>
        <dbReference type="Proteomes" id="UP000525078"/>
    </source>
</evidence>
<evidence type="ECO:0000313" key="3">
    <source>
        <dbReference type="EMBL" id="KAF4356269.1"/>
    </source>
</evidence>
<dbReference type="EMBL" id="JAATIQ010000136">
    <property type="protein sequence ID" value="KAF4378465.1"/>
    <property type="molecule type" value="Genomic_DNA"/>
</dbReference>
<feature type="compositionally biased region" description="Basic and acidic residues" evidence="1">
    <location>
        <begin position="130"/>
        <end position="147"/>
    </location>
</feature>
<dbReference type="Pfam" id="PF03108">
    <property type="entry name" value="DBD_Tnp_Mut"/>
    <property type="match status" value="1"/>
</dbReference>
<keyword evidence="6" id="KW-1185">Reference proteome</keyword>
<evidence type="ECO:0000259" key="2">
    <source>
        <dbReference type="Pfam" id="PF03108"/>
    </source>
</evidence>